<evidence type="ECO:0000313" key="1">
    <source>
        <dbReference type="EMBL" id="CAF9927008.1"/>
    </source>
</evidence>
<gene>
    <name evidence="1" type="ORF">GOMPHAMPRED_004291</name>
</gene>
<dbReference type="EMBL" id="CAJPDQ010000026">
    <property type="protein sequence ID" value="CAF9927008.1"/>
    <property type="molecule type" value="Genomic_DNA"/>
</dbReference>
<dbReference type="Proteomes" id="UP000664169">
    <property type="component" value="Unassembled WGS sequence"/>
</dbReference>
<organism evidence="1 2">
    <name type="scientific">Gomphillus americanus</name>
    <dbReference type="NCBI Taxonomy" id="1940652"/>
    <lineage>
        <taxon>Eukaryota</taxon>
        <taxon>Fungi</taxon>
        <taxon>Dikarya</taxon>
        <taxon>Ascomycota</taxon>
        <taxon>Pezizomycotina</taxon>
        <taxon>Lecanoromycetes</taxon>
        <taxon>OSLEUM clade</taxon>
        <taxon>Ostropomycetidae</taxon>
        <taxon>Ostropales</taxon>
        <taxon>Graphidaceae</taxon>
        <taxon>Gomphilloideae</taxon>
        <taxon>Gomphillus</taxon>
    </lineage>
</organism>
<comment type="caution">
    <text evidence="1">The sequence shown here is derived from an EMBL/GenBank/DDBJ whole genome shotgun (WGS) entry which is preliminary data.</text>
</comment>
<protein>
    <submittedName>
        <fullName evidence="1">Uncharacterized protein</fullName>
    </submittedName>
</protein>
<dbReference type="AlphaFoldDB" id="A0A8H3IPV0"/>
<proteinExistence type="predicted"/>
<reference evidence="1" key="1">
    <citation type="submission" date="2021-03" db="EMBL/GenBank/DDBJ databases">
        <authorList>
            <person name="Tagirdzhanova G."/>
        </authorList>
    </citation>
    <scope>NUCLEOTIDE SEQUENCE</scope>
</reference>
<accession>A0A8H3IPV0</accession>
<keyword evidence="2" id="KW-1185">Reference proteome</keyword>
<evidence type="ECO:0000313" key="2">
    <source>
        <dbReference type="Proteomes" id="UP000664169"/>
    </source>
</evidence>
<name>A0A8H3IPV0_9LECA</name>
<sequence>MEPASAIDHVVSERRLSTNVADLILHDHEDFLRIIKKLAIGRRTLPELATNTLASDIKLIGDHKITAPESREEYPLAAKAGRKAENSPLLEKILSEALQTHVSDKRDTDSLPSADSKVDRSATIMSWKLAKLLEITETPMDKGSLEYGLRIAEAITPGLYQRYIDILHAELLQQGAIGDDGTARIVAA</sequence>